<organism evidence="1 2">
    <name type="scientific">Fervidicoccus fontis</name>
    <dbReference type="NCBI Taxonomy" id="683846"/>
    <lineage>
        <taxon>Archaea</taxon>
        <taxon>Thermoproteota</taxon>
        <taxon>Thermoprotei</taxon>
        <taxon>Fervidicoccales</taxon>
        <taxon>Fervidicoccaceae</taxon>
        <taxon>Fervidicoccus</taxon>
    </lineage>
</organism>
<gene>
    <name evidence="1" type="ORF">C0188_03030</name>
</gene>
<comment type="caution">
    <text evidence="1">The sequence shown here is derived from an EMBL/GenBank/DDBJ whole genome shotgun (WGS) entry which is preliminary data.</text>
</comment>
<proteinExistence type="predicted"/>
<dbReference type="EMBL" id="PNIM01000014">
    <property type="protein sequence ID" value="PMB75465.1"/>
    <property type="molecule type" value="Genomic_DNA"/>
</dbReference>
<dbReference type="Proteomes" id="UP000237153">
    <property type="component" value="Unassembled WGS sequence"/>
</dbReference>
<dbReference type="AlphaFoldDB" id="A0A2J6NBA7"/>
<evidence type="ECO:0000313" key="1">
    <source>
        <dbReference type="EMBL" id="PMB75465.1"/>
    </source>
</evidence>
<accession>A0A2J6NBA7</accession>
<protein>
    <submittedName>
        <fullName evidence="1">Uncharacterized protein</fullName>
    </submittedName>
</protein>
<sequence length="86" mass="10137">MFFKPRFFKFSFLFGKFQILLITPITSESLVIYGGKNQVSYLTEGCDKVFNLKKQIAKDFILKIVLKMVGYMNHIKYDVNMEKLIQ</sequence>
<evidence type="ECO:0000313" key="2">
    <source>
        <dbReference type="Proteomes" id="UP000237153"/>
    </source>
</evidence>
<reference evidence="1 2" key="1">
    <citation type="submission" date="2018-01" db="EMBL/GenBank/DDBJ databases">
        <title>Metagenomic assembled genomes from two thermal pools in the Uzon Caldera, Kamchatka, Russia.</title>
        <authorList>
            <person name="Wilkins L."/>
            <person name="Ettinger C."/>
        </authorList>
    </citation>
    <scope>NUCLEOTIDE SEQUENCE [LARGE SCALE GENOMIC DNA]</scope>
    <source>
        <strain evidence="1">ZAV-06</strain>
    </source>
</reference>
<name>A0A2J6NBA7_9CREN</name>